<proteinExistence type="predicted"/>
<dbReference type="Proteomes" id="UP000543556">
    <property type="component" value="Unassembled WGS sequence"/>
</dbReference>
<protein>
    <submittedName>
        <fullName evidence="1">Uncharacterized protein</fullName>
    </submittedName>
</protein>
<keyword evidence="2" id="KW-1185">Reference proteome</keyword>
<comment type="caution">
    <text evidence="1">The sequence shown here is derived from an EMBL/GenBank/DDBJ whole genome shotgun (WGS) entry which is preliminary data.</text>
</comment>
<organism evidence="1 2">
    <name type="scientific">Arthrobacter wenxiniae</name>
    <dbReference type="NCBI Taxonomy" id="2713570"/>
    <lineage>
        <taxon>Bacteria</taxon>
        <taxon>Bacillati</taxon>
        <taxon>Actinomycetota</taxon>
        <taxon>Actinomycetes</taxon>
        <taxon>Micrococcales</taxon>
        <taxon>Micrococcaceae</taxon>
        <taxon>Arthrobacter</taxon>
    </lineage>
</organism>
<accession>A0A7Y7IJN4</accession>
<dbReference type="EMBL" id="JAAMFM010000038">
    <property type="protein sequence ID" value="NVM96694.1"/>
    <property type="molecule type" value="Genomic_DNA"/>
</dbReference>
<gene>
    <name evidence="1" type="ORF">G6034_17640</name>
</gene>
<evidence type="ECO:0000313" key="2">
    <source>
        <dbReference type="Proteomes" id="UP000543556"/>
    </source>
</evidence>
<sequence length="65" mass="7120">MTYSDGDREELDEVFETESEAEEFGLEQVSNFGAGGEVLHLSNPGDYPASSEGVEADYEVLEVED</sequence>
<reference evidence="1 2" key="1">
    <citation type="submission" date="2020-02" db="EMBL/GenBank/DDBJ databases">
        <title>Genome sequence of strain AETb3-4.</title>
        <authorList>
            <person name="Gao J."/>
            <person name="Zhang X."/>
        </authorList>
    </citation>
    <scope>NUCLEOTIDE SEQUENCE [LARGE SCALE GENOMIC DNA]</scope>
    <source>
        <strain evidence="1 2">AETb3-4</strain>
    </source>
</reference>
<evidence type="ECO:0000313" key="1">
    <source>
        <dbReference type="EMBL" id="NVM96694.1"/>
    </source>
</evidence>
<dbReference type="AlphaFoldDB" id="A0A7Y7IJN4"/>
<name>A0A7Y7IJN4_9MICC</name>